<dbReference type="SUPFAM" id="SSF51246">
    <property type="entry name" value="Rudiment single hybrid motif"/>
    <property type="match status" value="1"/>
</dbReference>
<keyword evidence="7 16" id="KW-0547">Nucleotide-binding</keyword>
<protein>
    <recommendedName>
        <fullName evidence="4 15">Phosphoribosylamine--glycine ligase</fullName>
        <ecNumber evidence="4 15">6.3.4.13</ecNumber>
    </recommendedName>
    <alternativeName>
        <fullName evidence="15">GARS</fullName>
    </alternativeName>
    <alternativeName>
        <fullName evidence="13 15">Glycinamide ribonucleotide synthetase</fullName>
    </alternativeName>
    <alternativeName>
        <fullName evidence="14 15">Phosphoribosylglycinamide synthetase</fullName>
    </alternativeName>
</protein>
<feature type="region of interest" description="Disordered" evidence="17">
    <location>
        <begin position="213"/>
        <end position="233"/>
    </location>
</feature>
<dbReference type="GO" id="GO:0006189">
    <property type="term" value="P:'de novo' IMP biosynthetic process"/>
    <property type="evidence" value="ECO:0007669"/>
    <property type="project" value="UniProtKB-UniRule"/>
</dbReference>
<dbReference type="SMART" id="SM01210">
    <property type="entry name" value="GARS_C"/>
    <property type="match status" value="1"/>
</dbReference>
<dbReference type="PANTHER" id="PTHR43472">
    <property type="entry name" value="PHOSPHORIBOSYLAMINE--GLYCINE LIGASE"/>
    <property type="match status" value="1"/>
</dbReference>
<dbReference type="Proteomes" id="UP000219465">
    <property type="component" value="Unassembled WGS sequence"/>
</dbReference>
<dbReference type="GO" id="GO:0004637">
    <property type="term" value="F:phosphoribosylamine-glycine ligase activity"/>
    <property type="evidence" value="ECO:0007669"/>
    <property type="project" value="UniProtKB-UniRule"/>
</dbReference>
<dbReference type="PANTHER" id="PTHR43472:SF1">
    <property type="entry name" value="PHOSPHORIBOSYLAMINE--GLYCINE LIGASE, CHLOROPLASTIC"/>
    <property type="match status" value="1"/>
</dbReference>
<dbReference type="AlphaFoldDB" id="A0A286IC55"/>
<evidence type="ECO:0000256" key="3">
    <source>
        <dbReference type="ARBA" id="ARBA00005174"/>
    </source>
</evidence>
<evidence type="ECO:0000256" key="2">
    <source>
        <dbReference type="ARBA" id="ARBA00001946"/>
    </source>
</evidence>
<keyword evidence="20" id="KW-1185">Reference proteome</keyword>
<dbReference type="NCBIfam" id="TIGR00877">
    <property type="entry name" value="purD"/>
    <property type="match status" value="1"/>
</dbReference>
<evidence type="ECO:0000256" key="17">
    <source>
        <dbReference type="SAM" id="MobiDB-lite"/>
    </source>
</evidence>
<keyword evidence="6" id="KW-0479">Metal-binding</keyword>
<dbReference type="GO" id="GO:0009113">
    <property type="term" value="P:purine nucleobase biosynthetic process"/>
    <property type="evidence" value="ECO:0007669"/>
    <property type="project" value="InterPro"/>
</dbReference>
<comment type="cofactor">
    <cofactor evidence="2">
        <name>Mg(2+)</name>
        <dbReference type="ChEBI" id="CHEBI:18420"/>
    </cofactor>
</comment>
<dbReference type="FunFam" id="3.30.470.20:FF:000031">
    <property type="entry name" value="Phosphoribosylamine--glycine ligase"/>
    <property type="match status" value="1"/>
</dbReference>
<proteinExistence type="inferred from homology"/>
<evidence type="ECO:0000256" key="6">
    <source>
        <dbReference type="ARBA" id="ARBA00022723"/>
    </source>
</evidence>
<evidence type="ECO:0000256" key="10">
    <source>
        <dbReference type="ARBA" id="ARBA00022842"/>
    </source>
</evidence>
<reference evidence="20" key="1">
    <citation type="submission" date="2017-08" db="EMBL/GenBank/DDBJ databases">
        <authorList>
            <person name="Varghese N."/>
            <person name="Submissions S."/>
        </authorList>
    </citation>
    <scope>NUCLEOTIDE SEQUENCE [LARGE SCALE GENOMIC DNA]</scope>
    <source>
        <strain evidence="20">KCTC 23107</strain>
    </source>
</reference>
<accession>A0A286IC55</accession>
<keyword evidence="10" id="KW-0460">Magnesium</keyword>
<dbReference type="Gene3D" id="3.40.50.20">
    <property type="match status" value="1"/>
</dbReference>
<dbReference type="EC" id="6.3.4.13" evidence="4 15"/>
<evidence type="ECO:0000256" key="16">
    <source>
        <dbReference type="PROSITE-ProRule" id="PRU00409"/>
    </source>
</evidence>
<comment type="cofactor">
    <cofactor evidence="1">
        <name>Mn(2+)</name>
        <dbReference type="ChEBI" id="CHEBI:29035"/>
    </cofactor>
</comment>
<dbReference type="Pfam" id="PF01071">
    <property type="entry name" value="GARS_A"/>
    <property type="match status" value="1"/>
</dbReference>
<evidence type="ECO:0000256" key="9">
    <source>
        <dbReference type="ARBA" id="ARBA00022840"/>
    </source>
</evidence>
<dbReference type="FunFam" id="3.90.600.10:FF:000001">
    <property type="entry name" value="Trifunctional purine biosynthetic protein adenosine-3"/>
    <property type="match status" value="1"/>
</dbReference>
<feature type="domain" description="ATP-grasp" evidence="18">
    <location>
        <begin position="108"/>
        <end position="313"/>
    </location>
</feature>
<dbReference type="Gene3D" id="3.30.1490.20">
    <property type="entry name" value="ATP-grasp fold, A domain"/>
    <property type="match status" value="1"/>
</dbReference>
<evidence type="ECO:0000256" key="1">
    <source>
        <dbReference type="ARBA" id="ARBA00001936"/>
    </source>
</evidence>
<sequence>MLNVLLIGSGGREHALAWKIAQSPMLGTLHAAPGNPGIAEHATLSALDVSDNEAVTRFCRNQAIDLVVVGPEAPLVAGLADALKADGIAVFGPSAAAAQLEGSKGFTKDLCARENIPTGAYQRFNNAPKAKAYARAQGAPIVIKADGLAAGKGVTVAMTMEEALAAIEDCFEGAFGAAGAEVVVEEFLHGEEASFFCLCDGKTALPFGTAQDHKRVGDGDTGPNTGGMGAYSPAPVMTPDLVEQTMREIIEPTMRGMAALGAPFTGVLYAGLMIDESGPKLIEYNVRFGDPECQVLMMRLKDDILVLLKAAAEGELAHVSARWKDDAALTVVMAAEGYPGTPKKGTPIAGLAAAEASGAKVFHAGTKLEGDQLVANGGRVLNVTAQGVSVTDAQAKAYQAVDTIDWPGGFCRRDIGWRAVEREAEN</sequence>
<dbReference type="SMART" id="SM01209">
    <property type="entry name" value="GARS_A"/>
    <property type="match status" value="1"/>
</dbReference>
<evidence type="ECO:0000256" key="7">
    <source>
        <dbReference type="ARBA" id="ARBA00022741"/>
    </source>
</evidence>
<dbReference type="InterPro" id="IPR016185">
    <property type="entry name" value="PreATP-grasp_dom_sf"/>
</dbReference>
<dbReference type="Gene3D" id="3.90.600.10">
    <property type="entry name" value="Phosphoribosylglycinamide synthetase, C-terminal domain"/>
    <property type="match status" value="1"/>
</dbReference>
<comment type="catalytic activity">
    <reaction evidence="15">
        <text>5-phospho-beta-D-ribosylamine + glycine + ATP = N(1)-(5-phospho-beta-D-ribosyl)glycinamide + ADP + phosphate + H(+)</text>
        <dbReference type="Rhea" id="RHEA:17453"/>
        <dbReference type="ChEBI" id="CHEBI:15378"/>
        <dbReference type="ChEBI" id="CHEBI:30616"/>
        <dbReference type="ChEBI" id="CHEBI:43474"/>
        <dbReference type="ChEBI" id="CHEBI:57305"/>
        <dbReference type="ChEBI" id="CHEBI:58681"/>
        <dbReference type="ChEBI" id="CHEBI:143788"/>
        <dbReference type="ChEBI" id="CHEBI:456216"/>
        <dbReference type="EC" id="6.3.4.13"/>
    </reaction>
</comment>
<dbReference type="InterPro" id="IPR020560">
    <property type="entry name" value="PRibGlycinamide_synth_C-dom"/>
</dbReference>
<dbReference type="Gene3D" id="3.30.470.20">
    <property type="entry name" value="ATP-grasp fold, B domain"/>
    <property type="match status" value="1"/>
</dbReference>
<dbReference type="UniPathway" id="UPA00074">
    <property type="reaction ID" value="UER00125"/>
</dbReference>
<dbReference type="InterPro" id="IPR020562">
    <property type="entry name" value="PRibGlycinamide_synth_N"/>
</dbReference>
<organism evidence="19 20">
    <name type="scientific">Hoeflea halophila</name>
    <dbReference type="NCBI Taxonomy" id="714899"/>
    <lineage>
        <taxon>Bacteria</taxon>
        <taxon>Pseudomonadati</taxon>
        <taxon>Pseudomonadota</taxon>
        <taxon>Alphaproteobacteria</taxon>
        <taxon>Hyphomicrobiales</taxon>
        <taxon>Rhizobiaceae</taxon>
        <taxon>Hoeflea</taxon>
    </lineage>
</organism>
<dbReference type="Pfam" id="PF02844">
    <property type="entry name" value="GARS_N"/>
    <property type="match status" value="1"/>
</dbReference>
<keyword evidence="9 16" id="KW-0067">ATP-binding</keyword>
<dbReference type="InterPro" id="IPR011761">
    <property type="entry name" value="ATP-grasp"/>
</dbReference>
<dbReference type="PROSITE" id="PS50975">
    <property type="entry name" value="ATP_GRASP"/>
    <property type="match status" value="1"/>
</dbReference>
<dbReference type="InterPro" id="IPR000115">
    <property type="entry name" value="PRibGlycinamide_synth"/>
</dbReference>
<evidence type="ECO:0000256" key="15">
    <source>
        <dbReference type="HAMAP-Rule" id="MF_00138"/>
    </source>
</evidence>
<evidence type="ECO:0000256" key="11">
    <source>
        <dbReference type="ARBA" id="ARBA00023211"/>
    </source>
</evidence>
<evidence type="ECO:0000256" key="12">
    <source>
        <dbReference type="ARBA" id="ARBA00038345"/>
    </source>
</evidence>
<comment type="pathway">
    <text evidence="3 15">Purine metabolism; IMP biosynthesis via de novo pathway; N(1)-(5-phospho-D-ribosyl)glycinamide from 5-phospho-alpha-D-ribose 1-diphosphate: step 2/2.</text>
</comment>
<comment type="similarity">
    <text evidence="12 15">Belongs to the GARS family.</text>
</comment>
<dbReference type="Pfam" id="PF02843">
    <property type="entry name" value="GARS_C"/>
    <property type="match status" value="1"/>
</dbReference>
<dbReference type="HAMAP" id="MF_00138">
    <property type="entry name" value="GARS"/>
    <property type="match status" value="1"/>
</dbReference>
<evidence type="ECO:0000256" key="5">
    <source>
        <dbReference type="ARBA" id="ARBA00022598"/>
    </source>
</evidence>
<dbReference type="InterPro" id="IPR037123">
    <property type="entry name" value="PRibGlycinamide_synth_C_sf"/>
</dbReference>
<evidence type="ECO:0000256" key="13">
    <source>
        <dbReference type="ARBA" id="ARBA00042242"/>
    </source>
</evidence>
<dbReference type="InterPro" id="IPR011054">
    <property type="entry name" value="Rudment_hybrid_motif"/>
</dbReference>
<evidence type="ECO:0000256" key="14">
    <source>
        <dbReference type="ARBA" id="ARBA00042864"/>
    </source>
</evidence>
<evidence type="ECO:0000313" key="19">
    <source>
        <dbReference type="EMBL" id="SOE17705.1"/>
    </source>
</evidence>
<keyword evidence="5 15" id="KW-0436">Ligase</keyword>
<dbReference type="InterPro" id="IPR020559">
    <property type="entry name" value="PRibGlycinamide_synth_CS"/>
</dbReference>
<evidence type="ECO:0000313" key="20">
    <source>
        <dbReference type="Proteomes" id="UP000219465"/>
    </source>
</evidence>
<name>A0A286IC55_9HYPH</name>
<dbReference type="EMBL" id="OCPC01000003">
    <property type="protein sequence ID" value="SOE17705.1"/>
    <property type="molecule type" value="Genomic_DNA"/>
</dbReference>
<dbReference type="GO" id="GO:0005524">
    <property type="term" value="F:ATP binding"/>
    <property type="evidence" value="ECO:0007669"/>
    <property type="project" value="UniProtKB-UniRule"/>
</dbReference>
<evidence type="ECO:0000256" key="8">
    <source>
        <dbReference type="ARBA" id="ARBA00022755"/>
    </source>
</evidence>
<dbReference type="SUPFAM" id="SSF56059">
    <property type="entry name" value="Glutathione synthetase ATP-binding domain-like"/>
    <property type="match status" value="1"/>
</dbReference>
<keyword evidence="11" id="KW-0464">Manganese</keyword>
<evidence type="ECO:0000259" key="18">
    <source>
        <dbReference type="PROSITE" id="PS50975"/>
    </source>
</evidence>
<gene>
    <name evidence="15" type="primary">purD</name>
    <name evidence="19" type="ORF">SAMN05877838_2608</name>
</gene>
<evidence type="ECO:0000256" key="4">
    <source>
        <dbReference type="ARBA" id="ARBA00013255"/>
    </source>
</evidence>
<dbReference type="PROSITE" id="PS00184">
    <property type="entry name" value="GARS"/>
    <property type="match status" value="1"/>
</dbReference>
<dbReference type="InterPro" id="IPR013815">
    <property type="entry name" value="ATP_grasp_subdomain_1"/>
</dbReference>
<dbReference type="SUPFAM" id="SSF52440">
    <property type="entry name" value="PreATP-grasp domain"/>
    <property type="match status" value="1"/>
</dbReference>
<keyword evidence="8 15" id="KW-0658">Purine biosynthesis</keyword>
<dbReference type="InterPro" id="IPR020561">
    <property type="entry name" value="PRibGlycinamid_synth_ATP-grasp"/>
</dbReference>
<dbReference type="FunFam" id="3.40.50.20:FF:000006">
    <property type="entry name" value="Phosphoribosylamine--glycine ligase, chloroplastic"/>
    <property type="match status" value="1"/>
</dbReference>
<dbReference type="GO" id="GO:0046872">
    <property type="term" value="F:metal ion binding"/>
    <property type="evidence" value="ECO:0007669"/>
    <property type="project" value="UniProtKB-KW"/>
</dbReference>